<gene>
    <name evidence="3" type="ORF">BJ878DRAFT_545310</name>
</gene>
<evidence type="ECO:0000313" key="3">
    <source>
        <dbReference type="EMBL" id="KAG9241379.1"/>
    </source>
</evidence>
<name>A0A9P8CBY3_9HELO</name>
<protein>
    <submittedName>
        <fullName evidence="3">Uncharacterized protein</fullName>
    </submittedName>
</protein>
<proteinExistence type="predicted"/>
<evidence type="ECO:0000259" key="1">
    <source>
        <dbReference type="Pfam" id="PF22974"/>
    </source>
</evidence>
<organism evidence="3 4">
    <name type="scientific">Calycina marina</name>
    <dbReference type="NCBI Taxonomy" id="1763456"/>
    <lineage>
        <taxon>Eukaryota</taxon>
        <taxon>Fungi</taxon>
        <taxon>Dikarya</taxon>
        <taxon>Ascomycota</taxon>
        <taxon>Pezizomycotina</taxon>
        <taxon>Leotiomycetes</taxon>
        <taxon>Helotiales</taxon>
        <taxon>Pezizellaceae</taxon>
        <taxon>Calycina</taxon>
    </lineage>
</organism>
<evidence type="ECO:0000259" key="2">
    <source>
        <dbReference type="Pfam" id="PF23865"/>
    </source>
</evidence>
<dbReference type="AlphaFoldDB" id="A0A9P8CBY3"/>
<feature type="domain" description="DUF7029" evidence="1">
    <location>
        <begin position="66"/>
        <end position="163"/>
    </location>
</feature>
<feature type="domain" description="DUF7223" evidence="2">
    <location>
        <begin position="306"/>
        <end position="533"/>
    </location>
</feature>
<keyword evidence="4" id="KW-1185">Reference proteome</keyword>
<dbReference type="Gene3D" id="1.20.120.20">
    <property type="entry name" value="Apolipoprotein"/>
    <property type="match status" value="1"/>
</dbReference>
<dbReference type="OrthoDB" id="160645at2759"/>
<dbReference type="Pfam" id="PF22974">
    <property type="entry name" value="DUF7029"/>
    <property type="match status" value="1"/>
</dbReference>
<dbReference type="Pfam" id="PF23865">
    <property type="entry name" value="DUF7223"/>
    <property type="match status" value="1"/>
</dbReference>
<dbReference type="EMBL" id="MU254221">
    <property type="protein sequence ID" value="KAG9241379.1"/>
    <property type="molecule type" value="Genomic_DNA"/>
</dbReference>
<sequence length="597" mass="64314">MDVEHNVFEPVSDHHWPGMESRHALMRRTPHHTVALQQREHFVWGQTGDKQGGMFANMTLDTSNNYDKRIVSMDRFAESLQDVECGTGMKLTFTTSPTFIDAIREWQWVNDGENRAFILIANYPGCTEANSREPWIVSGVQTDAATLTAYLNATRSSWKEATHGIPFRVDFGKYASVPHAELKRRFSVGGLIDEFVDKGKDVVDKGKEVVDEGKDKLNDAVEPLMTEAAEFHDKMETKAKEVATEIEHVATKAQSVVEAKVTSGIDKVDNTGKKVVDTVENNVQKLKDAIGDTQKSFTVDLNRILPEQIYSGSFGRFNLDLTSPAGVMTGTIQIMGNIDFDADGISSLVIEIVPKGVGIDLPLTFAATGVLRRGWTKNVELFTQGIPGFTVPKLFALGPTLKLEAGFDITAVSGSITASTGVQTQLNDGAKASVDVKKMKDLGSSGWKGSLKVKPFKVKQAQVDAAAEIYVTMSINLEATVLQTFGGRAGIALQIPVNLNMKAAYVKGREVCKGSGEDTGIEITGNTGFNVQGLALGLVAGRTETFWDNYLIDKSNMVPLAPLCVAFQLGKQSSTPTQPAVAIGGGGGGSGGGAMAL</sequence>
<accession>A0A9P8CBY3</accession>
<reference evidence="3" key="1">
    <citation type="journal article" date="2021" name="IMA Fungus">
        <title>Genomic characterization of three marine fungi, including Emericellopsis atlantica sp. nov. with signatures of a generalist lifestyle and marine biomass degradation.</title>
        <authorList>
            <person name="Hagestad O.C."/>
            <person name="Hou L."/>
            <person name="Andersen J.H."/>
            <person name="Hansen E.H."/>
            <person name="Altermark B."/>
            <person name="Li C."/>
            <person name="Kuhnert E."/>
            <person name="Cox R.J."/>
            <person name="Crous P.W."/>
            <person name="Spatafora J.W."/>
            <person name="Lail K."/>
            <person name="Amirebrahimi M."/>
            <person name="Lipzen A."/>
            <person name="Pangilinan J."/>
            <person name="Andreopoulos W."/>
            <person name="Hayes R.D."/>
            <person name="Ng V."/>
            <person name="Grigoriev I.V."/>
            <person name="Jackson S.A."/>
            <person name="Sutton T.D.S."/>
            <person name="Dobson A.D.W."/>
            <person name="Rama T."/>
        </authorList>
    </citation>
    <scope>NUCLEOTIDE SEQUENCE</scope>
    <source>
        <strain evidence="3">TRa3180A</strain>
    </source>
</reference>
<dbReference type="Proteomes" id="UP000887226">
    <property type="component" value="Unassembled WGS sequence"/>
</dbReference>
<evidence type="ECO:0000313" key="4">
    <source>
        <dbReference type="Proteomes" id="UP000887226"/>
    </source>
</evidence>
<comment type="caution">
    <text evidence="3">The sequence shown here is derived from an EMBL/GenBank/DDBJ whole genome shotgun (WGS) entry which is preliminary data.</text>
</comment>
<dbReference type="InterPro" id="IPR054293">
    <property type="entry name" value="DUF7029"/>
</dbReference>
<dbReference type="InterPro" id="IPR055647">
    <property type="entry name" value="DUF7223"/>
</dbReference>